<organism evidence="2 3">
    <name type="scientific">Streptomyces sannanensis</name>
    <dbReference type="NCBI Taxonomy" id="285536"/>
    <lineage>
        <taxon>Bacteria</taxon>
        <taxon>Bacillati</taxon>
        <taxon>Actinomycetota</taxon>
        <taxon>Actinomycetes</taxon>
        <taxon>Kitasatosporales</taxon>
        <taxon>Streptomycetaceae</taxon>
        <taxon>Streptomyces</taxon>
    </lineage>
</organism>
<dbReference type="Proteomes" id="UP001499990">
    <property type="component" value="Unassembled WGS sequence"/>
</dbReference>
<feature type="region of interest" description="Disordered" evidence="1">
    <location>
        <begin position="1"/>
        <end position="20"/>
    </location>
</feature>
<name>A0ABP6SNU3_9ACTN</name>
<proteinExistence type="predicted"/>
<protein>
    <submittedName>
        <fullName evidence="2">Uncharacterized protein</fullName>
    </submittedName>
</protein>
<reference evidence="3" key="1">
    <citation type="journal article" date="2019" name="Int. J. Syst. Evol. Microbiol.">
        <title>The Global Catalogue of Microorganisms (GCM) 10K type strain sequencing project: providing services to taxonomists for standard genome sequencing and annotation.</title>
        <authorList>
            <consortium name="The Broad Institute Genomics Platform"/>
            <consortium name="The Broad Institute Genome Sequencing Center for Infectious Disease"/>
            <person name="Wu L."/>
            <person name="Ma J."/>
        </authorList>
    </citation>
    <scope>NUCLEOTIDE SEQUENCE [LARGE SCALE GENOMIC DNA]</scope>
    <source>
        <strain evidence="3">JCM 9651</strain>
    </source>
</reference>
<keyword evidence="3" id="KW-1185">Reference proteome</keyword>
<evidence type="ECO:0000313" key="2">
    <source>
        <dbReference type="EMBL" id="GAA3381007.1"/>
    </source>
</evidence>
<dbReference type="EMBL" id="BAAAYL010000003">
    <property type="protein sequence ID" value="GAA3381007.1"/>
    <property type="molecule type" value="Genomic_DNA"/>
</dbReference>
<dbReference type="RefSeq" id="WP_345045546.1">
    <property type="nucleotide sequence ID" value="NZ_BAAAYL010000003.1"/>
</dbReference>
<accession>A0ABP6SNU3</accession>
<evidence type="ECO:0000256" key="1">
    <source>
        <dbReference type="SAM" id="MobiDB-lite"/>
    </source>
</evidence>
<gene>
    <name evidence="2" type="ORF">GCM10020367_70570</name>
</gene>
<comment type="caution">
    <text evidence="2">The sequence shown here is derived from an EMBL/GenBank/DDBJ whole genome shotgun (WGS) entry which is preliminary data.</text>
</comment>
<sequence length="92" mass="9557">MDADLAPWEADVLPDPDGTLPEAAGPVSLLTARAQHALLLVPDDERSSASDLYVSWAWPTLFRGAGSVRDVAGEREGHAVSAAGPGRAVLVP</sequence>
<evidence type="ECO:0000313" key="3">
    <source>
        <dbReference type="Proteomes" id="UP001499990"/>
    </source>
</evidence>